<feature type="compositionally biased region" description="Basic and acidic residues" evidence="1">
    <location>
        <begin position="7"/>
        <end position="32"/>
    </location>
</feature>
<feature type="region of interest" description="Disordered" evidence="1">
    <location>
        <begin position="1"/>
        <end position="72"/>
    </location>
</feature>
<dbReference type="Pfam" id="PF26492">
    <property type="entry name" value="DUF8160"/>
    <property type="match status" value="1"/>
</dbReference>
<sequence length="153" mass="18109">MPDDIDERLSRRFGGEKKDKNDTRAKNEKNDWNDSSEENEMKADPTTASEESTQGDTNDKNGTRSKNGWNVTNVKKEWTPRSIYLPDTIEEDLGRTFKRLDLDLDMAGIDREFRKTRHFYPLLVALGMQRMEEMEPEELMEFLEELERKEREE</sequence>
<name>A0ABD5U186_9EURY</name>
<protein>
    <recommendedName>
        <fullName evidence="2">DUF8160 domain-containing protein</fullName>
    </recommendedName>
</protein>
<dbReference type="RefSeq" id="WP_379695306.1">
    <property type="nucleotide sequence ID" value="NZ_JBHSXH010000014.1"/>
</dbReference>
<keyword evidence="4" id="KW-1185">Reference proteome</keyword>
<reference evidence="3 4" key="1">
    <citation type="journal article" date="2019" name="Int. J. Syst. Evol. Microbiol.">
        <title>The Global Catalogue of Microorganisms (GCM) 10K type strain sequencing project: providing services to taxonomists for standard genome sequencing and annotation.</title>
        <authorList>
            <consortium name="The Broad Institute Genomics Platform"/>
            <consortium name="The Broad Institute Genome Sequencing Center for Infectious Disease"/>
            <person name="Wu L."/>
            <person name="Ma J."/>
        </authorList>
    </citation>
    <scope>NUCLEOTIDE SEQUENCE [LARGE SCALE GENOMIC DNA]</scope>
    <source>
        <strain evidence="3 4">YIM 94188</strain>
    </source>
</reference>
<comment type="caution">
    <text evidence="3">The sequence shown here is derived from an EMBL/GenBank/DDBJ whole genome shotgun (WGS) entry which is preliminary data.</text>
</comment>
<proteinExistence type="predicted"/>
<evidence type="ECO:0000259" key="2">
    <source>
        <dbReference type="Pfam" id="PF26492"/>
    </source>
</evidence>
<organism evidence="3 4">
    <name type="scientific">Halopelagius fulvigenes</name>
    <dbReference type="NCBI Taxonomy" id="1198324"/>
    <lineage>
        <taxon>Archaea</taxon>
        <taxon>Methanobacteriati</taxon>
        <taxon>Methanobacteriota</taxon>
        <taxon>Stenosarchaea group</taxon>
        <taxon>Halobacteria</taxon>
        <taxon>Halobacteriales</taxon>
        <taxon>Haloferacaceae</taxon>
    </lineage>
</organism>
<evidence type="ECO:0000313" key="3">
    <source>
        <dbReference type="EMBL" id="MFC6825253.1"/>
    </source>
</evidence>
<dbReference type="EMBL" id="JBHSXH010000014">
    <property type="protein sequence ID" value="MFC6825253.1"/>
    <property type="molecule type" value="Genomic_DNA"/>
</dbReference>
<dbReference type="AlphaFoldDB" id="A0ABD5U186"/>
<gene>
    <name evidence="3" type="ORF">ACFQEV_09670</name>
</gene>
<dbReference type="InterPro" id="IPR058474">
    <property type="entry name" value="DUF8160"/>
</dbReference>
<dbReference type="Proteomes" id="UP001596408">
    <property type="component" value="Unassembled WGS sequence"/>
</dbReference>
<evidence type="ECO:0000256" key="1">
    <source>
        <dbReference type="SAM" id="MobiDB-lite"/>
    </source>
</evidence>
<evidence type="ECO:0000313" key="4">
    <source>
        <dbReference type="Proteomes" id="UP001596408"/>
    </source>
</evidence>
<accession>A0ABD5U186</accession>
<feature type="compositionally biased region" description="Polar residues" evidence="1">
    <location>
        <begin position="46"/>
        <end position="56"/>
    </location>
</feature>
<feature type="domain" description="DUF8160" evidence="2">
    <location>
        <begin position="18"/>
        <end position="148"/>
    </location>
</feature>